<protein>
    <recommendedName>
        <fullName evidence="1">Phage neck terminator protein gp12-like domain-containing protein</fullName>
    </recommendedName>
</protein>
<evidence type="ECO:0000313" key="3">
    <source>
        <dbReference type="Proteomes" id="UP000065521"/>
    </source>
</evidence>
<dbReference type="InterPro" id="IPR057087">
    <property type="entry name" value="Gp12-like"/>
</dbReference>
<organism evidence="2 3">
    <name type="scientific">Burkholderia ubonensis</name>
    <dbReference type="NCBI Taxonomy" id="101571"/>
    <lineage>
        <taxon>Bacteria</taxon>
        <taxon>Pseudomonadati</taxon>
        <taxon>Pseudomonadota</taxon>
        <taxon>Betaproteobacteria</taxon>
        <taxon>Burkholderiales</taxon>
        <taxon>Burkholderiaceae</taxon>
        <taxon>Burkholderia</taxon>
        <taxon>Burkholderia cepacia complex</taxon>
    </lineage>
</organism>
<dbReference type="Proteomes" id="UP000065521">
    <property type="component" value="Unassembled WGS sequence"/>
</dbReference>
<evidence type="ECO:0000259" key="1">
    <source>
        <dbReference type="Pfam" id="PF23961"/>
    </source>
</evidence>
<dbReference type="NCBIfam" id="NF047498">
    <property type="entry name" value="LIC_12616_fam"/>
    <property type="match status" value="1"/>
</dbReference>
<dbReference type="EMBL" id="LOTN01000075">
    <property type="protein sequence ID" value="KUZ80975.1"/>
    <property type="molecule type" value="Genomic_DNA"/>
</dbReference>
<dbReference type="AlphaFoldDB" id="A0A102LQW1"/>
<sequence>MVSANDDTPIGSARRDFDGDKEVEILRRSLMTEVLFEAYGTNAYALLSKLQLAFESSTALSALKNRVRAAILRVTRVIDVSAAVGGGPEERARFTATFTHTHAVEIPQPRIEAVDIVVRTDRVVETLTLDLPTTEQ</sequence>
<dbReference type="Pfam" id="PF23961">
    <property type="entry name" value="Phage_tail_terminator_9"/>
    <property type="match status" value="1"/>
</dbReference>
<comment type="caution">
    <text evidence="2">The sequence shown here is derived from an EMBL/GenBank/DDBJ whole genome shotgun (WGS) entry which is preliminary data.</text>
</comment>
<evidence type="ECO:0000313" key="2">
    <source>
        <dbReference type="EMBL" id="KUZ80975.1"/>
    </source>
</evidence>
<reference evidence="2 3" key="1">
    <citation type="submission" date="2015-11" db="EMBL/GenBank/DDBJ databases">
        <title>Expanding the genomic diversity of Burkholderia species for the development of highly accurate diagnostics.</title>
        <authorList>
            <person name="Sahl J."/>
            <person name="Keim P."/>
            <person name="Wagner D."/>
        </authorList>
    </citation>
    <scope>NUCLEOTIDE SEQUENCE [LARGE SCALE GENOMIC DNA]</scope>
    <source>
        <strain evidence="2 3">RF32-BP4</strain>
    </source>
</reference>
<accession>A0A102LQW1</accession>
<proteinExistence type="predicted"/>
<name>A0A102LQW1_9BURK</name>
<feature type="domain" description="Phage neck terminator protein gp12-like" evidence="1">
    <location>
        <begin position="14"/>
        <end position="117"/>
    </location>
</feature>
<gene>
    <name evidence="2" type="ORF">WI38_32895</name>
</gene>